<dbReference type="EMBL" id="JBHSSG010000008">
    <property type="protein sequence ID" value="MFC6178354.1"/>
    <property type="molecule type" value="Genomic_DNA"/>
</dbReference>
<keyword evidence="9 13" id="KW-0234">DNA repair</keyword>
<evidence type="ECO:0000256" key="11">
    <source>
        <dbReference type="ARBA" id="ARBA00034617"/>
    </source>
</evidence>
<comment type="subunit">
    <text evidence="13">Heterodimer of AddA and AddB/RexB.</text>
</comment>
<evidence type="ECO:0000256" key="12">
    <source>
        <dbReference type="ARBA" id="ARBA00048988"/>
    </source>
</evidence>
<dbReference type="Gene3D" id="3.90.320.10">
    <property type="match status" value="1"/>
</dbReference>
<evidence type="ECO:0000256" key="5">
    <source>
        <dbReference type="ARBA" id="ARBA00022806"/>
    </source>
</evidence>
<dbReference type="InterPro" id="IPR014017">
    <property type="entry name" value="DNA_helicase_UvrD-like_C"/>
</dbReference>
<evidence type="ECO:0000259" key="16">
    <source>
        <dbReference type="PROSITE" id="PS51198"/>
    </source>
</evidence>
<dbReference type="InterPro" id="IPR000212">
    <property type="entry name" value="DNA_helicase_UvrD/REP"/>
</dbReference>
<evidence type="ECO:0000256" key="6">
    <source>
        <dbReference type="ARBA" id="ARBA00022839"/>
    </source>
</evidence>
<dbReference type="Pfam" id="PF00580">
    <property type="entry name" value="UvrD-helicase"/>
    <property type="match status" value="1"/>
</dbReference>
<accession>A0ABW1RSG3</accession>
<protein>
    <recommendedName>
        <fullName evidence="13">ATP-dependent helicase/nuclease subunit A</fullName>
        <ecNumber evidence="13">3.1.-.-</ecNumber>
        <ecNumber evidence="13">5.6.2.4</ecNumber>
    </recommendedName>
    <alternativeName>
        <fullName evidence="13">ATP-dependent helicase/nuclease AddA</fullName>
    </alternativeName>
    <alternativeName>
        <fullName evidence="13">DNA 3'-5' helicase AddA</fullName>
    </alternativeName>
</protein>
<evidence type="ECO:0000256" key="14">
    <source>
        <dbReference type="PROSITE-ProRule" id="PRU00560"/>
    </source>
</evidence>
<feature type="domain" description="UvrD-like helicase C-terminal" evidence="17">
    <location>
        <begin position="504"/>
        <end position="810"/>
    </location>
</feature>
<dbReference type="GO" id="GO:0003678">
    <property type="term" value="F:DNA helicase activity"/>
    <property type="evidence" value="ECO:0007669"/>
    <property type="project" value="UniProtKB-EC"/>
</dbReference>
<keyword evidence="2 13" id="KW-0547">Nucleotide-binding</keyword>
<feature type="coiled-coil region" evidence="15">
    <location>
        <begin position="56"/>
        <end position="83"/>
    </location>
</feature>
<dbReference type="Gene3D" id="3.40.50.300">
    <property type="entry name" value="P-loop containing nucleotide triphosphate hydrolases"/>
    <property type="match status" value="4"/>
</dbReference>
<evidence type="ECO:0000313" key="19">
    <source>
        <dbReference type="Proteomes" id="UP001596158"/>
    </source>
</evidence>
<evidence type="ECO:0000256" key="7">
    <source>
        <dbReference type="ARBA" id="ARBA00022840"/>
    </source>
</evidence>
<dbReference type="SUPFAM" id="SSF52540">
    <property type="entry name" value="P-loop containing nucleoside triphosphate hydrolases"/>
    <property type="match status" value="1"/>
</dbReference>
<feature type="binding site" evidence="14">
    <location>
        <begin position="22"/>
        <end position="29"/>
    </location>
    <ligand>
        <name>ATP</name>
        <dbReference type="ChEBI" id="CHEBI:30616"/>
    </ligand>
</feature>
<keyword evidence="8 13" id="KW-0238">DNA-binding</keyword>
<keyword evidence="5 13" id="KW-0347">Helicase</keyword>
<comment type="cofactor">
    <cofactor evidence="13">
        <name>Mg(2+)</name>
        <dbReference type="ChEBI" id="CHEBI:18420"/>
    </cofactor>
</comment>
<dbReference type="NCBIfam" id="TIGR02785">
    <property type="entry name" value="addA_Gpos"/>
    <property type="match status" value="1"/>
</dbReference>
<dbReference type="SUPFAM" id="SSF52980">
    <property type="entry name" value="Restriction endonuclease-like"/>
    <property type="match status" value="1"/>
</dbReference>
<evidence type="ECO:0000256" key="3">
    <source>
        <dbReference type="ARBA" id="ARBA00022763"/>
    </source>
</evidence>
<evidence type="ECO:0000256" key="15">
    <source>
        <dbReference type="SAM" id="Coils"/>
    </source>
</evidence>
<keyword evidence="15" id="KW-0175">Coiled coil</keyword>
<evidence type="ECO:0000256" key="8">
    <source>
        <dbReference type="ARBA" id="ARBA00023125"/>
    </source>
</evidence>
<dbReference type="Proteomes" id="UP001596158">
    <property type="component" value="Unassembled WGS sequence"/>
</dbReference>
<evidence type="ECO:0000259" key="17">
    <source>
        <dbReference type="PROSITE" id="PS51217"/>
    </source>
</evidence>
<evidence type="ECO:0000256" key="10">
    <source>
        <dbReference type="ARBA" id="ARBA00023235"/>
    </source>
</evidence>
<proteinExistence type="inferred from homology"/>
<comment type="function">
    <text evidence="13">The heterodimer acts as both an ATP-dependent DNA helicase and an ATP-dependent, dual-direction single-stranded exonuclease. Recognizes the chi site generating a DNA molecule suitable for the initiation of homologous recombination. The AddA nuclease domain is required for chi fragment generation; this subunit has the helicase and 3' -&gt; 5' nuclease activities.</text>
</comment>
<dbReference type="InterPro" id="IPR038726">
    <property type="entry name" value="PDDEXK_AddAB-type"/>
</dbReference>
<dbReference type="EC" id="3.1.-.-" evidence="13"/>
<dbReference type="HAMAP" id="MF_01451">
    <property type="entry name" value="AddA"/>
    <property type="match status" value="1"/>
</dbReference>
<dbReference type="PANTHER" id="PTHR11070">
    <property type="entry name" value="UVRD / RECB / PCRA DNA HELICASE FAMILY MEMBER"/>
    <property type="match status" value="1"/>
</dbReference>
<sequence>MNFTDSQTAAITTKGQNVLVSASAGSGKTRVLVERVLRRLLAGENVNQFLIVTFTEAAAAEMKERLETEIRKALANASGQERQHLLKQLRLLNVANISTLHAFALRLIEQYHYTIDLDPQFRLMDDAERTLVMLEVYNTLLETQYTQDVEDEFATFATQFTSSTTDDQSLQDAVFSLYNFATARPDTKEWLSHLADLYDIGTDDFTQSDFYRNYLRPVILTELQAIYDKAHQLSQQAPDTMDAAPAINRLLNLQTDETTYQNVLKVVQNETSDWHTIRQVVQNADLMGWGKDDQGKGKNFTKKHDPALKAAWEQVKVERVALKDRFDKLQAQYFTLDQDGLRFAIQGAKKVMQQLVALTTAFSDDFLTEKLQRKVLDFNDLEHFALQIVNQEKVKKELQAHYSEIMVDEYQDTNQLQEAILHEMTAGDNLFQVGDIKQSIYKFRQADPTLFAHKLTTYPQTTDNTVITLQENFRSLPNVTNFINYIFAQSMSQSLGDIDYEGDAELVAGADYYPDELVKKADLLVYLNDDQDESLDETAASLLTSESYTKATGQIRMTALKIQELMQSKFVIFDRKAGISRPIKYSDITILVPTKGQNLEVLDVFREMNIPIVIDGTENYFQTTEISVMMSFLKVIDNPHQDIPLAAVLRSPLYNITENGLALIRLQATDADFYTAVQSMAKLDIANQTATDDTQLASQTQQKVQQFLHDLAIFRDLAVQNQIVTLLWSIYNETGWLDYVGGLPSGAQRQANLHALYERAAAYQKSSFIGLYQFINYVTQLQSQTKDLGEADANVAQETVSLMTIHHSKGLEFPVVFLLNATRTMISTRETQGSILLDAHAGGGLNYVDIAHHLNLLTPQHEYIAQVKRKNAYAEALRVLYVALTRAEQQLFIVGAYDNVQKLWSMWQQSAGETEWMLPETVRLAGKSFMDLVGMALVRHPQAPEKLAALVKYDTDDNMQFDDIRIKTPKQPFEFNVEALNAQELADAMTNYQPIIKETTTPIAVATSTSDVTQDWRQVLEFKYPYDNATRATSYQSVSEIKRLFEDPDLPQGRVPVDRRLVTDDFAGLRALDETLPEPAFMQVSTPQVSPAAIGTATHLVMQRIDLANGQIDTATIRALIQQLVTDKMIDEKVAPLISVTKIQRFFTESVLGQQMVQHANTLKREVPFSLLLDANRLYRNFDGDDKVLVHGIIDGYFQVGDEVWLFDYKTDHVKPAQAATTLKQRYAGQINIYSQALIAMGLAVPRKFIYALNAETLIELTN</sequence>
<evidence type="ECO:0000313" key="18">
    <source>
        <dbReference type="EMBL" id="MFC6178354.1"/>
    </source>
</evidence>
<dbReference type="InterPro" id="IPR027417">
    <property type="entry name" value="P-loop_NTPase"/>
</dbReference>
<dbReference type="PROSITE" id="PS51198">
    <property type="entry name" value="UVRD_HELICASE_ATP_BIND"/>
    <property type="match status" value="1"/>
</dbReference>
<dbReference type="RefSeq" id="WP_042493006.1">
    <property type="nucleotide sequence ID" value="NZ_BJDT01000002.1"/>
</dbReference>
<dbReference type="Pfam" id="PF13361">
    <property type="entry name" value="UvrD_C"/>
    <property type="match status" value="1"/>
</dbReference>
<evidence type="ECO:0000256" key="2">
    <source>
        <dbReference type="ARBA" id="ARBA00022741"/>
    </source>
</evidence>
<dbReference type="Pfam" id="PF12705">
    <property type="entry name" value="PDDEXK_1"/>
    <property type="match status" value="1"/>
</dbReference>
<dbReference type="GO" id="GO:0016787">
    <property type="term" value="F:hydrolase activity"/>
    <property type="evidence" value="ECO:0007669"/>
    <property type="project" value="UniProtKB-KW"/>
</dbReference>
<comment type="catalytic activity">
    <reaction evidence="11 13">
        <text>Couples ATP hydrolysis with the unwinding of duplex DNA by translocating in the 3'-5' direction.</text>
        <dbReference type="EC" id="5.6.2.4"/>
    </reaction>
</comment>
<dbReference type="InterPro" id="IPR014152">
    <property type="entry name" value="AddA"/>
</dbReference>
<keyword evidence="10 13" id="KW-0413">Isomerase</keyword>
<keyword evidence="4 13" id="KW-0378">Hydrolase</keyword>
<keyword evidence="3 13" id="KW-0227">DNA damage</keyword>
<evidence type="ECO:0000256" key="1">
    <source>
        <dbReference type="ARBA" id="ARBA00022722"/>
    </source>
</evidence>
<name>A0ABW1RSG3_9LACO</name>
<keyword evidence="19" id="KW-1185">Reference proteome</keyword>
<comment type="similarity">
    <text evidence="13">Belongs to the helicase family. AddA subfamily.</text>
</comment>
<keyword evidence="1 13" id="KW-0540">Nuclease</keyword>
<gene>
    <name evidence="13 18" type="primary">addA</name>
    <name evidence="18" type="ORF">ACFQGR_02925</name>
</gene>
<dbReference type="EC" id="5.6.2.4" evidence="13"/>
<reference evidence="19" key="1">
    <citation type="journal article" date="2019" name="Int. J. Syst. Evol. Microbiol.">
        <title>The Global Catalogue of Microorganisms (GCM) 10K type strain sequencing project: providing services to taxonomists for standard genome sequencing and annotation.</title>
        <authorList>
            <consortium name="The Broad Institute Genomics Platform"/>
            <consortium name="The Broad Institute Genome Sequencing Center for Infectious Disease"/>
            <person name="Wu L."/>
            <person name="Ma J."/>
        </authorList>
    </citation>
    <scope>NUCLEOTIDE SEQUENCE [LARGE SCALE GENOMIC DNA]</scope>
    <source>
        <strain evidence="19">CCM 8924</strain>
    </source>
</reference>
<dbReference type="InterPro" id="IPR011604">
    <property type="entry name" value="PDDEXK-like_dom_sf"/>
</dbReference>
<dbReference type="PROSITE" id="PS51217">
    <property type="entry name" value="UVRD_HELICASE_CTER"/>
    <property type="match status" value="1"/>
</dbReference>
<comment type="catalytic activity">
    <reaction evidence="12 13">
        <text>ATP + H2O = ADP + phosphate + H(+)</text>
        <dbReference type="Rhea" id="RHEA:13065"/>
        <dbReference type="ChEBI" id="CHEBI:15377"/>
        <dbReference type="ChEBI" id="CHEBI:15378"/>
        <dbReference type="ChEBI" id="CHEBI:30616"/>
        <dbReference type="ChEBI" id="CHEBI:43474"/>
        <dbReference type="ChEBI" id="CHEBI:456216"/>
        <dbReference type="EC" id="5.6.2.4"/>
    </reaction>
</comment>
<evidence type="ECO:0000256" key="9">
    <source>
        <dbReference type="ARBA" id="ARBA00023204"/>
    </source>
</evidence>
<dbReference type="PANTHER" id="PTHR11070:SF48">
    <property type="entry name" value="ATP-DEPENDENT HELICASE_NUCLEASE SUBUNIT A"/>
    <property type="match status" value="1"/>
</dbReference>
<evidence type="ECO:0000256" key="13">
    <source>
        <dbReference type="HAMAP-Rule" id="MF_01451"/>
    </source>
</evidence>
<keyword evidence="7 13" id="KW-0067">ATP-binding</keyword>
<organism evidence="18 19">
    <name type="scientific">Weissella sagaensis</name>
    <dbReference type="NCBI Taxonomy" id="2559928"/>
    <lineage>
        <taxon>Bacteria</taxon>
        <taxon>Bacillati</taxon>
        <taxon>Bacillota</taxon>
        <taxon>Bacilli</taxon>
        <taxon>Lactobacillales</taxon>
        <taxon>Lactobacillaceae</taxon>
        <taxon>Weissella</taxon>
    </lineage>
</organism>
<evidence type="ECO:0000256" key="4">
    <source>
        <dbReference type="ARBA" id="ARBA00022801"/>
    </source>
</evidence>
<dbReference type="InterPro" id="IPR011335">
    <property type="entry name" value="Restrct_endonuc-II-like"/>
</dbReference>
<keyword evidence="6 13" id="KW-0269">Exonuclease</keyword>
<feature type="domain" description="UvrD-like helicase ATP-binding" evidence="16">
    <location>
        <begin position="1"/>
        <end position="476"/>
    </location>
</feature>
<dbReference type="InterPro" id="IPR014016">
    <property type="entry name" value="UvrD-like_ATP-bd"/>
</dbReference>
<comment type="caution">
    <text evidence="18">The sequence shown here is derived from an EMBL/GenBank/DDBJ whole genome shotgun (WGS) entry which is preliminary data.</text>
</comment>